<reference evidence="1 2" key="4">
    <citation type="journal article" date="2011" name="BMC Genomics">
        <title>RNA-Seq improves annotation of protein-coding genes in the cucumber genome.</title>
        <authorList>
            <person name="Li Z."/>
            <person name="Zhang Z."/>
            <person name="Yan P."/>
            <person name="Huang S."/>
            <person name="Fei Z."/>
            <person name="Lin K."/>
        </authorList>
    </citation>
    <scope>NUCLEOTIDE SEQUENCE [LARGE SCALE GENOMIC DNA]</scope>
    <source>
        <strain evidence="2">cv. 9930</strain>
    </source>
</reference>
<reference evidence="1 2" key="1">
    <citation type="journal article" date="2009" name="Nat. Genet.">
        <title>The genome of the cucumber, Cucumis sativus L.</title>
        <authorList>
            <person name="Huang S."/>
            <person name="Li R."/>
            <person name="Zhang Z."/>
            <person name="Li L."/>
            <person name="Gu X."/>
            <person name="Fan W."/>
            <person name="Lucas W.J."/>
            <person name="Wang X."/>
            <person name="Xie B."/>
            <person name="Ni P."/>
            <person name="Ren Y."/>
            <person name="Zhu H."/>
            <person name="Li J."/>
            <person name="Lin K."/>
            <person name="Jin W."/>
            <person name="Fei Z."/>
            <person name="Li G."/>
            <person name="Staub J."/>
            <person name="Kilian A."/>
            <person name="van der Vossen E.A."/>
            <person name="Wu Y."/>
            <person name="Guo J."/>
            <person name="He J."/>
            <person name="Jia Z."/>
            <person name="Ren Y."/>
            <person name="Tian G."/>
            <person name="Lu Y."/>
            <person name="Ruan J."/>
            <person name="Qian W."/>
            <person name="Wang M."/>
            <person name="Huang Q."/>
            <person name="Li B."/>
            <person name="Xuan Z."/>
            <person name="Cao J."/>
            <person name="Asan"/>
            <person name="Wu Z."/>
            <person name="Zhang J."/>
            <person name="Cai Q."/>
            <person name="Bai Y."/>
            <person name="Zhao B."/>
            <person name="Han Y."/>
            <person name="Li Y."/>
            <person name="Li X."/>
            <person name="Wang S."/>
            <person name="Shi Q."/>
            <person name="Liu S."/>
            <person name="Cho W.K."/>
            <person name="Kim J.Y."/>
            <person name="Xu Y."/>
            <person name="Heller-Uszynska K."/>
            <person name="Miao H."/>
            <person name="Cheng Z."/>
            <person name="Zhang S."/>
            <person name="Wu J."/>
            <person name="Yang Y."/>
            <person name="Kang H."/>
            <person name="Li M."/>
            <person name="Liang H."/>
            <person name="Ren X."/>
            <person name="Shi Z."/>
            <person name="Wen M."/>
            <person name="Jian M."/>
            <person name="Yang H."/>
            <person name="Zhang G."/>
            <person name="Yang Z."/>
            <person name="Chen R."/>
            <person name="Liu S."/>
            <person name="Li J."/>
            <person name="Ma L."/>
            <person name="Liu H."/>
            <person name="Zhou Y."/>
            <person name="Zhao J."/>
            <person name="Fang X."/>
            <person name="Li G."/>
            <person name="Fang L."/>
            <person name="Li Y."/>
            <person name="Liu D."/>
            <person name="Zheng H."/>
            <person name="Zhang Y."/>
            <person name="Qin N."/>
            <person name="Li Z."/>
            <person name="Yang G."/>
            <person name="Yang S."/>
            <person name="Bolund L."/>
            <person name="Kristiansen K."/>
            <person name="Zheng H."/>
            <person name="Li S."/>
            <person name="Zhang X."/>
            <person name="Yang H."/>
            <person name="Wang J."/>
            <person name="Sun R."/>
            <person name="Zhang B."/>
            <person name="Jiang S."/>
            <person name="Wang J."/>
            <person name="Du Y."/>
            <person name="Li S."/>
        </authorList>
    </citation>
    <scope>NUCLEOTIDE SEQUENCE [LARGE SCALE GENOMIC DNA]</scope>
    <source>
        <strain evidence="2">cv. 9930</strain>
    </source>
</reference>
<gene>
    <name evidence="1" type="ORF">Csa_1G063620</name>
</gene>
<evidence type="ECO:0000313" key="1">
    <source>
        <dbReference type="EMBL" id="KGN64538.1"/>
    </source>
</evidence>
<reference evidence="1 2" key="3">
    <citation type="journal article" date="2010" name="BMC Genomics">
        <title>Transcriptome sequencing and comparative analysis of cucumber flowers with different sex types.</title>
        <authorList>
            <person name="Guo S."/>
            <person name="Zheng Y."/>
            <person name="Joung J.G."/>
            <person name="Liu S."/>
            <person name="Zhang Z."/>
            <person name="Crasta O.R."/>
            <person name="Sobral B.W."/>
            <person name="Xu Y."/>
            <person name="Huang S."/>
            <person name="Fei Z."/>
        </authorList>
    </citation>
    <scope>NUCLEOTIDE SEQUENCE [LARGE SCALE GENOMIC DNA]</scope>
    <source>
        <strain evidence="2">cv. 9930</strain>
    </source>
</reference>
<protein>
    <submittedName>
        <fullName evidence="1">Uncharacterized protein</fullName>
    </submittedName>
</protein>
<proteinExistence type="predicted"/>
<dbReference type="AlphaFoldDB" id="A0A0A0LS23"/>
<reference evidence="1 2" key="2">
    <citation type="journal article" date="2009" name="PLoS ONE">
        <title>An integrated genetic and cytogenetic map of the cucumber genome.</title>
        <authorList>
            <person name="Ren Y."/>
            <person name="Zhang Z."/>
            <person name="Liu J."/>
            <person name="Staub J.E."/>
            <person name="Han Y."/>
            <person name="Cheng Z."/>
            <person name="Li X."/>
            <person name="Lu J."/>
            <person name="Miao H."/>
            <person name="Kang H."/>
            <person name="Xie B."/>
            <person name="Gu X."/>
            <person name="Wang X."/>
            <person name="Du Y."/>
            <person name="Jin W."/>
            <person name="Huang S."/>
        </authorList>
    </citation>
    <scope>NUCLEOTIDE SEQUENCE [LARGE SCALE GENOMIC DNA]</scope>
    <source>
        <strain evidence="2">cv. 9930</strain>
    </source>
</reference>
<dbReference type="Proteomes" id="UP000029981">
    <property type="component" value="Chromosome 1"/>
</dbReference>
<dbReference type="Gramene" id="KGN64538">
    <property type="protein sequence ID" value="KGN64538"/>
    <property type="gene ID" value="Csa_1G063620"/>
</dbReference>
<dbReference type="EMBL" id="CM002922">
    <property type="protein sequence ID" value="KGN64538.1"/>
    <property type="molecule type" value="Genomic_DNA"/>
</dbReference>
<evidence type="ECO:0000313" key="2">
    <source>
        <dbReference type="Proteomes" id="UP000029981"/>
    </source>
</evidence>
<name>A0A0A0LS23_CUCSA</name>
<sequence length="70" mass="8015">MIQSSNEEPKSNCTLVHGMNTIGLKHQKEDTDSFQETPEEADTKRFLLKPFGVPILYIHLPFPQASIRFL</sequence>
<accession>A0A0A0LS23</accession>
<keyword evidence="2" id="KW-1185">Reference proteome</keyword>
<organism evidence="1 2">
    <name type="scientific">Cucumis sativus</name>
    <name type="common">Cucumber</name>
    <dbReference type="NCBI Taxonomy" id="3659"/>
    <lineage>
        <taxon>Eukaryota</taxon>
        <taxon>Viridiplantae</taxon>
        <taxon>Streptophyta</taxon>
        <taxon>Embryophyta</taxon>
        <taxon>Tracheophyta</taxon>
        <taxon>Spermatophyta</taxon>
        <taxon>Magnoliopsida</taxon>
        <taxon>eudicotyledons</taxon>
        <taxon>Gunneridae</taxon>
        <taxon>Pentapetalae</taxon>
        <taxon>rosids</taxon>
        <taxon>fabids</taxon>
        <taxon>Cucurbitales</taxon>
        <taxon>Cucurbitaceae</taxon>
        <taxon>Benincaseae</taxon>
        <taxon>Cucumis</taxon>
    </lineage>
</organism>